<dbReference type="AlphaFoldDB" id="A0A3M7TAA0"/>
<organism evidence="2 3">
    <name type="scientific">Brachionus plicatilis</name>
    <name type="common">Marine rotifer</name>
    <name type="synonym">Brachionus muelleri</name>
    <dbReference type="NCBI Taxonomy" id="10195"/>
    <lineage>
        <taxon>Eukaryota</taxon>
        <taxon>Metazoa</taxon>
        <taxon>Spiralia</taxon>
        <taxon>Gnathifera</taxon>
        <taxon>Rotifera</taxon>
        <taxon>Eurotatoria</taxon>
        <taxon>Monogononta</taxon>
        <taxon>Pseudotrocha</taxon>
        <taxon>Ploima</taxon>
        <taxon>Brachionidae</taxon>
        <taxon>Brachionus</taxon>
    </lineage>
</organism>
<comment type="caution">
    <text evidence="2">The sequence shown here is derived from an EMBL/GenBank/DDBJ whole genome shotgun (WGS) entry which is preliminary data.</text>
</comment>
<evidence type="ECO:0000313" key="3">
    <source>
        <dbReference type="Proteomes" id="UP000276133"/>
    </source>
</evidence>
<dbReference type="Proteomes" id="UP000276133">
    <property type="component" value="Unassembled WGS sequence"/>
</dbReference>
<accession>A0A3M7TAA0</accession>
<dbReference type="InterPro" id="IPR036397">
    <property type="entry name" value="RNaseH_sf"/>
</dbReference>
<dbReference type="Gene3D" id="3.30.420.10">
    <property type="entry name" value="Ribonuclease H-like superfamily/Ribonuclease H"/>
    <property type="match status" value="1"/>
</dbReference>
<protein>
    <submittedName>
        <fullName evidence="2">Uncharacterized protein</fullName>
    </submittedName>
</protein>
<name>A0A3M7TAA0_BRAPC</name>
<feature type="non-terminal residue" evidence="2">
    <location>
        <position position="166"/>
    </location>
</feature>
<evidence type="ECO:0000313" key="2">
    <source>
        <dbReference type="EMBL" id="RNA45012.1"/>
    </source>
</evidence>
<keyword evidence="3" id="KW-1185">Reference proteome</keyword>
<dbReference type="EMBL" id="REGN01000040">
    <property type="protein sequence ID" value="RNA45012.1"/>
    <property type="molecule type" value="Genomic_DNA"/>
</dbReference>
<reference evidence="2 3" key="1">
    <citation type="journal article" date="2018" name="Sci. Rep.">
        <title>Genomic signatures of local adaptation to the degree of environmental predictability in rotifers.</title>
        <authorList>
            <person name="Franch-Gras L."/>
            <person name="Hahn C."/>
            <person name="Garcia-Roger E.M."/>
            <person name="Carmona M.J."/>
            <person name="Serra M."/>
            <person name="Gomez A."/>
        </authorList>
    </citation>
    <scope>NUCLEOTIDE SEQUENCE [LARGE SCALE GENOMIC DNA]</scope>
    <source>
        <strain evidence="2">HYR1</strain>
    </source>
</reference>
<proteinExistence type="predicted"/>
<gene>
    <name evidence="2" type="ORF">BpHYR1_049882</name>
</gene>
<evidence type="ECO:0000256" key="1">
    <source>
        <dbReference type="SAM" id="MobiDB-lite"/>
    </source>
</evidence>
<sequence length="166" mass="19370">MLCGKVSQRTVSRRIKDLKDNGKTASKNHRVDLGQESHKLTNPQKKRKIPLMKEASLYCVSKFPLSVMVWIGLTENGPTQPYFLDKNETINSTFYQRRILPFAKREGQRIFVTKQWESSECQLNTLKMEVIVLQKGIRTFHCNTNHSNMFHRKKNHSKQGEIIHSK</sequence>
<feature type="region of interest" description="Disordered" evidence="1">
    <location>
        <begin position="1"/>
        <end position="28"/>
    </location>
</feature>
<dbReference type="GO" id="GO:0003676">
    <property type="term" value="F:nucleic acid binding"/>
    <property type="evidence" value="ECO:0007669"/>
    <property type="project" value="InterPro"/>
</dbReference>